<reference evidence="1 2" key="1">
    <citation type="submission" date="2016-04" db="EMBL/GenBank/DDBJ databases">
        <title>Draft genome sequence of Aeribacillus pallidus 8m3 from petroleum reservoir.</title>
        <authorList>
            <person name="Poltaraus A.B."/>
            <person name="Nazina T.N."/>
            <person name="Tourova T.P."/>
            <person name="Malakho S.M."/>
            <person name="Korshunova A.V."/>
            <person name="Sokolova D.S."/>
        </authorList>
    </citation>
    <scope>NUCLEOTIDE SEQUENCE [LARGE SCALE GENOMIC DNA]</scope>
    <source>
        <strain evidence="1 2">8m3</strain>
    </source>
</reference>
<keyword evidence="2" id="KW-1185">Reference proteome</keyword>
<evidence type="ECO:0000313" key="1">
    <source>
        <dbReference type="EMBL" id="KZN96649.1"/>
    </source>
</evidence>
<dbReference type="Proteomes" id="UP000076476">
    <property type="component" value="Unassembled WGS sequence"/>
</dbReference>
<organism evidence="1 2">
    <name type="scientific">Aeribacillus pallidus</name>
    <dbReference type="NCBI Taxonomy" id="33936"/>
    <lineage>
        <taxon>Bacteria</taxon>
        <taxon>Bacillati</taxon>
        <taxon>Bacillota</taxon>
        <taxon>Bacilli</taxon>
        <taxon>Bacillales</taxon>
        <taxon>Bacillaceae</taxon>
        <taxon>Aeribacillus</taxon>
    </lineage>
</organism>
<dbReference type="AlphaFoldDB" id="A0A165Y295"/>
<protein>
    <submittedName>
        <fullName evidence="1">Uncharacterized protein</fullName>
    </submittedName>
</protein>
<dbReference type="EMBL" id="LWBR01000017">
    <property type="protein sequence ID" value="KZN96649.1"/>
    <property type="molecule type" value="Genomic_DNA"/>
</dbReference>
<comment type="caution">
    <text evidence="1">The sequence shown here is derived from an EMBL/GenBank/DDBJ whole genome shotgun (WGS) entry which is preliminary data.</text>
</comment>
<sequence>MDEVLTSKEVHDMIHQEIPLKPVQSTFLARFLKGIDTEVRMWKAVLFLPYQELFVMIDANAPIS</sequence>
<accession>A0A165Y295</accession>
<evidence type="ECO:0000313" key="2">
    <source>
        <dbReference type="Proteomes" id="UP000076476"/>
    </source>
</evidence>
<dbReference type="STRING" id="33936.AZI98_07530"/>
<gene>
    <name evidence="1" type="ORF">AZI98_07530</name>
</gene>
<name>A0A165Y295_9BACI</name>
<proteinExistence type="predicted"/>